<keyword evidence="2" id="KW-1185">Reference proteome</keyword>
<dbReference type="Proteomes" id="UP000054217">
    <property type="component" value="Unassembled WGS sequence"/>
</dbReference>
<dbReference type="PANTHER" id="PTHR47642">
    <property type="entry name" value="ATP-DEPENDENT DNA HELICASE"/>
    <property type="match status" value="1"/>
</dbReference>
<dbReference type="HOGENOM" id="CLU_1237605_0_0_1"/>
<dbReference type="STRING" id="870435.A0A0C3MYW5"/>
<evidence type="ECO:0000313" key="2">
    <source>
        <dbReference type="Proteomes" id="UP000054217"/>
    </source>
</evidence>
<dbReference type="EMBL" id="KN832114">
    <property type="protein sequence ID" value="KIN94089.1"/>
    <property type="molecule type" value="Genomic_DNA"/>
</dbReference>
<dbReference type="InterPro" id="IPR027417">
    <property type="entry name" value="P-loop_NTPase"/>
</dbReference>
<reference evidence="2" key="2">
    <citation type="submission" date="2015-01" db="EMBL/GenBank/DDBJ databases">
        <title>Evolutionary Origins and Diversification of the Mycorrhizal Mutualists.</title>
        <authorList>
            <consortium name="DOE Joint Genome Institute"/>
            <consortium name="Mycorrhizal Genomics Consortium"/>
            <person name="Kohler A."/>
            <person name="Kuo A."/>
            <person name="Nagy L.G."/>
            <person name="Floudas D."/>
            <person name="Copeland A."/>
            <person name="Barry K.W."/>
            <person name="Cichocki N."/>
            <person name="Veneault-Fourrey C."/>
            <person name="LaButti K."/>
            <person name="Lindquist E.A."/>
            <person name="Lipzen A."/>
            <person name="Lundell T."/>
            <person name="Morin E."/>
            <person name="Murat C."/>
            <person name="Riley R."/>
            <person name="Ohm R."/>
            <person name="Sun H."/>
            <person name="Tunlid A."/>
            <person name="Henrissat B."/>
            <person name="Grigoriev I.V."/>
            <person name="Hibbett D.S."/>
            <person name="Martin F."/>
        </authorList>
    </citation>
    <scope>NUCLEOTIDE SEQUENCE [LARGE SCALE GENOMIC DNA]</scope>
    <source>
        <strain evidence="2">Marx 270</strain>
    </source>
</reference>
<gene>
    <name evidence="1" type="ORF">M404DRAFT_169193</name>
</gene>
<dbReference type="AlphaFoldDB" id="A0A0C3MYW5"/>
<accession>A0A0C3MYW5</accession>
<feature type="non-terminal residue" evidence="1">
    <location>
        <position position="224"/>
    </location>
</feature>
<dbReference type="PANTHER" id="PTHR47642:SF6">
    <property type="entry name" value="ATP-DEPENDENT DNA HELICASE"/>
    <property type="match status" value="1"/>
</dbReference>
<dbReference type="Gene3D" id="3.40.50.300">
    <property type="entry name" value="P-loop containing nucleotide triphosphate hydrolases"/>
    <property type="match status" value="1"/>
</dbReference>
<sequence length="224" mass="25326">MNNENSISDLSSALLEGDHGEATLLTALTGNINILESVPVAELLVDQRRAFDIVDWHLQQSLSGLNLPQLRMIIPGEAGVGKSKTIQMVSQNFQTRGVQNMLVKAAYTGIAASTIDRQTLHYIAMIPMHGGKQSAKTRQKLETFWRSKQYLIIDEISMISHTFFASLSEIITPLYWQSNMEKDTELEMLGRKLYKQFDVVVQLKTQVRVTDPDWMELLQHVQHG</sequence>
<evidence type="ECO:0000313" key="1">
    <source>
        <dbReference type="EMBL" id="KIN94089.1"/>
    </source>
</evidence>
<organism evidence="1 2">
    <name type="scientific">Pisolithus tinctorius Marx 270</name>
    <dbReference type="NCBI Taxonomy" id="870435"/>
    <lineage>
        <taxon>Eukaryota</taxon>
        <taxon>Fungi</taxon>
        <taxon>Dikarya</taxon>
        <taxon>Basidiomycota</taxon>
        <taxon>Agaricomycotina</taxon>
        <taxon>Agaricomycetes</taxon>
        <taxon>Agaricomycetidae</taxon>
        <taxon>Boletales</taxon>
        <taxon>Sclerodermatineae</taxon>
        <taxon>Pisolithaceae</taxon>
        <taxon>Pisolithus</taxon>
    </lineage>
</organism>
<dbReference type="OrthoDB" id="432234at2759"/>
<dbReference type="Pfam" id="PF13245">
    <property type="entry name" value="AAA_19"/>
    <property type="match status" value="1"/>
</dbReference>
<name>A0A0C3MYW5_PISTI</name>
<proteinExistence type="predicted"/>
<dbReference type="InterPro" id="IPR051055">
    <property type="entry name" value="PIF1_helicase"/>
</dbReference>
<reference evidence="1 2" key="1">
    <citation type="submission" date="2014-04" db="EMBL/GenBank/DDBJ databases">
        <authorList>
            <consortium name="DOE Joint Genome Institute"/>
            <person name="Kuo A."/>
            <person name="Kohler A."/>
            <person name="Costa M.D."/>
            <person name="Nagy L.G."/>
            <person name="Floudas D."/>
            <person name="Copeland A."/>
            <person name="Barry K.W."/>
            <person name="Cichocki N."/>
            <person name="Veneault-Fourrey C."/>
            <person name="LaButti K."/>
            <person name="Lindquist E.A."/>
            <person name="Lipzen A."/>
            <person name="Lundell T."/>
            <person name="Morin E."/>
            <person name="Murat C."/>
            <person name="Sun H."/>
            <person name="Tunlid A."/>
            <person name="Henrissat B."/>
            <person name="Grigoriev I.V."/>
            <person name="Hibbett D.S."/>
            <person name="Martin F."/>
            <person name="Nordberg H.P."/>
            <person name="Cantor M.N."/>
            <person name="Hua S.X."/>
        </authorList>
    </citation>
    <scope>NUCLEOTIDE SEQUENCE [LARGE SCALE GENOMIC DNA]</scope>
    <source>
        <strain evidence="1 2">Marx 270</strain>
    </source>
</reference>
<protein>
    <submittedName>
        <fullName evidence="1">Uncharacterized protein</fullName>
    </submittedName>
</protein>
<dbReference type="InParanoid" id="A0A0C3MYW5"/>
<dbReference type="SUPFAM" id="SSF52540">
    <property type="entry name" value="P-loop containing nucleoside triphosphate hydrolases"/>
    <property type="match status" value="1"/>
</dbReference>